<keyword evidence="2 7" id="KW-0699">rRNA-binding</keyword>
<dbReference type="FunFam" id="1.10.8.50:FF:000001">
    <property type="entry name" value="30S ribosomal protein S13"/>
    <property type="match status" value="1"/>
</dbReference>
<dbReference type="GO" id="GO:0005829">
    <property type="term" value="C:cytosol"/>
    <property type="evidence" value="ECO:0007669"/>
    <property type="project" value="TreeGrafter"/>
</dbReference>
<dbReference type="Gene3D" id="4.10.910.10">
    <property type="entry name" value="30s ribosomal protein s13, domain 2"/>
    <property type="match status" value="1"/>
</dbReference>
<dbReference type="PANTHER" id="PTHR10871">
    <property type="entry name" value="30S RIBOSOMAL PROTEIN S13/40S RIBOSOMAL PROTEIN S18"/>
    <property type="match status" value="1"/>
</dbReference>
<dbReference type="GO" id="GO:0003735">
    <property type="term" value="F:structural constituent of ribosome"/>
    <property type="evidence" value="ECO:0007669"/>
    <property type="project" value="InterPro"/>
</dbReference>
<keyword evidence="3 7" id="KW-0694">RNA-binding</keyword>
<evidence type="ECO:0000313" key="10">
    <source>
        <dbReference type="EMBL" id="AGY91008.1"/>
    </source>
</evidence>
<dbReference type="PATRIC" id="fig|1335757.3.peg.1601"/>
<dbReference type="Proteomes" id="UP000017640">
    <property type="component" value="Chromosome"/>
</dbReference>
<dbReference type="KEGG" id="spiu:SPICUR_08180"/>
<sequence length="118" mass="13291">MARIAGVNIPANKHTVIALTSIYGVGRTRAADICKAADIAPDRKIRELTDDELERVRAVVNEYAVEGDLRRQVAMDIKRLMDMGCYRGIRHRRGMTVRGQSTQTNARTRKGPRRSVTR</sequence>
<dbReference type="NCBIfam" id="TIGR03631">
    <property type="entry name" value="uS13_bact"/>
    <property type="match status" value="1"/>
</dbReference>
<dbReference type="Pfam" id="PF00416">
    <property type="entry name" value="Ribosomal_S13"/>
    <property type="match status" value="1"/>
</dbReference>
<evidence type="ECO:0000256" key="4">
    <source>
        <dbReference type="ARBA" id="ARBA00022980"/>
    </source>
</evidence>
<comment type="function">
    <text evidence="7">Located at the top of the head of the 30S subunit, it contacts several helices of the 16S rRNA. In the 70S ribosome it contacts the 23S rRNA (bridge B1a) and protein L5 of the 50S subunit (bridge B1b), connecting the 2 subunits; these bridges are implicated in subunit movement. Contacts the tRNAs in the A and P-sites.</text>
</comment>
<keyword evidence="4 7" id="KW-0689">Ribosomal protein</keyword>
<evidence type="ECO:0000256" key="9">
    <source>
        <dbReference type="SAM" id="MobiDB-lite"/>
    </source>
</evidence>
<evidence type="ECO:0000256" key="7">
    <source>
        <dbReference type="HAMAP-Rule" id="MF_01315"/>
    </source>
</evidence>
<dbReference type="InterPro" id="IPR010979">
    <property type="entry name" value="Ribosomal_uS13-like_H2TH"/>
</dbReference>
<comment type="similarity">
    <text evidence="1 7 8">Belongs to the universal ribosomal protein uS13 family.</text>
</comment>
<dbReference type="STRING" id="1335757.SPICUR_08180"/>
<feature type="region of interest" description="Disordered" evidence="9">
    <location>
        <begin position="92"/>
        <end position="118"/>
    </location>
</feature>
<dbReference type="InterPro" id="IPR018269">
    <property type="entry name" value="Ribosomal_uS13_CS"/>
</dbReference>
<evidence type="ECO:0000256" key="2">
    <source>
        <dbReference type="ARBA" id="ARBA00022730"/>
    </source>
</evidence>
<organism evidence="10 11">
    <name type="scientific">Spiribacter curvatus</name>
    <dbReference type="NCBI Taxonomy" id="1335757"/>
    <lineage>
        <taxon>Bacteria</taxon>
        <taxon>Pseudomonadati</taxon>
        <taxon>Pseudomonadota</taxon>
        <taxon>Gammaproteobacteria</taxon>
        <taxon>Chromatiales</taxon>
        <taxon>Ectothiorhodospiraceae</taxon>
        <taxon>Spiribacter</taxon>
    </lineage>
</organism>
<dbReference type="EMBL" id="CP005990">
    <property type="protein sequence ID" value="AGY91008.1"/>
    <property type="molecule type" value="Genomic_DNA"/>
</dbReference>
<evidence type="ECO:0000256" key="5">
    <source>
        <dbReference type="ARBA" id="ARBA00023274"/>
    </source>
</evidence>
<evidence type="ECO:0000256" key="8">
    <source>
        <dbReference type="RuleBase" id="RU003830"/>
    </source>
</evidence>
<dbReference type="Gene3D" id="1.10.8.50">
    <property type="match status" value="1"/>
</dbReference>
<dbReference type="InterPro" id="IPR001892">
    <property type="entry name" value="Ribosomal_uS13"/>
</dbReference>
<dbReference type="RefSeq" id="WP_023367896.1">
    <property type="nucleotide sequence ID" value="NC_022664.1"/>
</dbReference>
<evidence type="ECO:0000256" key="1">
    <source>
        <dbReference type="ARBA" id="ARBA00008080"/>
    </source>
</evidence>
<dbReference type="InterPro" id="IPR019980">
    <property type="entry name" value="Ribosomal_uS13_bac-type"/>
</dbReference>
<evidence type="ECO:0000256" key="6">
    <source>
        <dbReference type="ARBA" id="ARBA00035166"/>
    </source>
</evidence>
<dbReference type="FunFam" id="4.10.910.10:FF:000001">
    <property type="entry name" value="30S ribosomal protein S13"/>
    <property type="match status" value="1"/>
</dbReference>
<dbReference type="PANTHER" id="PTHR10871:SF1">
    <property type="entry name" value="SMALL RIBOSOMAL SUBUNIT PROTEIN US13M"/>
    <property type="match status" value="1"/>
</dbReference>
<dbReference type="PROSITE" id="PS50159">
    <property type="entry name" value="RIBOSOMAL_S13_2"/>
    <property type="match status" value="1"/>
</dbReference>
<dbReference type="eggNOG" id="COG0099">
    <property type="taxonomic scope" value="Bacteria"/>
</dbReference>
<dbReference type="GO" id="GO:0006412">
    <property type="term" value="P:translation"/>
    <property type="evidence" value="ECO:0007669"/>
    <property type="project" value="UniProtKB-UniRule"/>
</dbReference>
<dbReference type="GO" id="GO:0019843">
    <property type="term" value="F:rRNA binding"/>
    <property type="evidence" value="ECO:0007669"/>
    <property type="project" value="UniProtKB-UniRule"/>
</dbReference>
<dbReference type="PROSITE" id="PS00646">
    <property type="entry name" value="RIBOSOMAL_S13_1"/>
    <property type="match status" value="1"/>
</dbReference>
<proteinExistence type="inferred from homology"/>
<dbReference type="HOGENOM" id="CLU_103849_1_2_6"/>
<comment type="subunit">
    <text evidence="7">Part of the 30S ribosomal subunit. Forms a loose heterodimer with protein S19. Forms two bridges to the 50S subunit in the 70S ribosome.</text>
</comment>
<name>U5T3T5_9GAMM</name>
<accession>U5T3T5</accession>
<gene>
    <name evidence="7" type="primary">rpsM</name>
    <name evidence="10" type="ORF">SPICUR_08180</name>
</gene>
<dbReference type="OrthoDB" id="9803610at2"/>
<dbReference type="AlphaFoldDB" id="U5T3T5"/>
<protein>
    <recommendedName>
        <fullName evidence="6 7">Small ribosomal subunit protein uS13</fullName>
    </recommendedName>
</protein>
<reference evidence="10 11" key="1">
    <citation type="journal article" date="2013" name="BMC Genomics">
        <title>Genomes of "Spiribacter", a streamlined, successful halophilic bacterium.</title>
        <authorList>
            <person name="Lopez-Perez M."/>
            <person name="Ghai R."/>
            <person name="Leon M.J."/>
            <person name="Rodriguez-Olmos A."/>
            <person name="Copa-Patino J.L."/>
            <person name="Soliveri J."/>
            <person name="Sanchez-Porro C."/>
            <person name="Ventosa A."/>
            <person name="Rodriguez-Valera F."/>
        </authorList>
    </citation>
    <scope>NUCLEOTIDE SEQUENCE [LARGE SCALE GENOMIC DNA]</scope>
    <source>
        <strain evidence="10 11">UAH-SP71</strain>
    </source>
</reference>
<evidence type="ECO:0000256" key="3">
    <source>
        <dbReference type="ARBA" id="ARBA00022884"/>
    </source>
</evidence>
<dbReference type="HAMAP" id="MF_01315">
    <property type="entry name" value="Ribosomal_uS13"/>
    <property type="match status" value="1"/>
</dbReference>
<dbReference type="PIRSF" id="PIRSF002134">
    <property type="entry name" value="Ribosomal_S13"/>
    <property type="match status" value="1"/>
</dbReference>
<keyword evidence="11" id="KW-1185">Reference proteome</keyword>
<keyword evidence="7" id="KW-0820">tRNA-binding</keyword>
<evidence type="ECO:0000313" key="11">
    <source>
        <dbReference type="Proteomes" id="UP000017640"/>
    </source>
</evidence>
<dbReference type="SUPFAM" id="SSF46946">
    <property type="entry name" value="S13-like H2TH domain"/>
    <property type="match status" value="1"/>
</dbReference>
<keyword evidence="5 7" id="KW-0687">Ribonucleoprotein</keyword>
<dbReference type="GO" id="GO:0000049">
    <property type="term" value="F:tRNA binding"/>
    <property type="evidence" value="ECO:0007669"/>
    <property type="project" value="UniProtKB-UniRule"/>
</dbReference>
<dbReference type="InterPro" id="IPR027437">
    <property type="entry name" value="Rbsml_uS13_C"/>
</dbReference>
<feature type="compositionally biased region" description="Basic residues" evidence="9">
    <location>
        <begin position="107"/>
        <end position="118"/>
    </location>
</feature>
<dbReference type="GO" id="GO:0015935">
    <property type="term" value="C:small ribosomal subunit"/>
    <property type="evidence" value="ECO:0007669"/>
    <property type="project" value="TreeGrafter"/>
</dbReference>